<organism evidence="1">
    <name type="scientific">uncultured Caudovirales phage</name>
    <dbReference type="NCBI Taxonomy" id="2100421"/>
    <lineage>
        <taxon>Viruses</taxon>
        <taxon>Duplodnaviria</taxon>
        <taxon>Heunggongvirae</taxon>
        <taxon>Uroviricota</taxon>
        <taxon>Caudoviricetes</taxon>
        <taxon>Peduoviridae</taxon>
        <taxon>Maltschvirus</taxon>
        <taxon>Maltschvirus maltsch</taxon>
    </lineage>
</organism>
<protein>
    <submittedName>
        <fullName evidence="1">Uncharacterized protein</fullName>
    </submittedName>
</protein>
<proteinExistence type="predicted"/>
<sequence>MRNNKTCMKLVELYESYLDNSEDYELRNEFGREHIIYKDERGILFYTEDMNAGVWLDELKKPMEFLKSLTIVKIVPVVFNGKVLKQAAPTTSTNEGEQS</sequence>
<name>A0A6J5M398_9CAUD</name>
<dbReference type="EMBL" id="LR796368">
    <property type="protein sequence ID" value="CAB4139857.1"/>
    <property type="molecule type" value="Genomic_DNA"/>
</dbReference>
<evidence type="ECO:0000313" key="1">
    <source>
        <dbReference type="EMBL" id="CAB4139857.1"/>
    </source>
</evidence>
<accession>A0A6J5M398</accession>
<reference evidence="1" key="1">
    <citation type="submission" date="2020-04" db="EMBL/GenBank/DDBJ databases">
        <authorList>
            <person name="Chiriac C."/>
            <person name="Salcher M."/>
            <person name="Ghai R."/>
            <person name="Kavagutti S V."/>
        </authorList>
    </citation>
    <scope>NUCLEOTIDE SEQUENCE</scope>
</reference>
<gene>
    <name evidence="1" type="ORF">UFOVP354_58</name>
</gene>